<protein>
    <submittedName>
        <fullName evidence="2">Uncharacterized protein</fullName>
    </submittedName>
</protein>
<evidence type="ECO:0000313" key="2">
    <source>
        <dbReference type="EMBL" id="CAD5217705.1"/>
    </source>
</evidence>
<sequence length="204" mass="23502">MEKKEKKEGRKEGEKKEEERKDRKERKKGIEKKEKKEGRKEGEKKEEEKKEKEERKRGEKKEEEKKDKKVVKEEKRGNKNKEVVEGKGEEDTTNIAAFSNTTDRSHGFSFNQASGKTIVTSRPSPTPPTGARDSALIRLLVERFKQAFGRKKKKVLAPSVAAKVELNLLQILHNNLPEAAPRTMAETLEMRRPTRIFFVTDSGI</sequence>
<dbReference type="AlphaFoldDB" id="A0A811KNE7"/>
<feature type="compositionally biased region" description="Polar residues" evidence="1">
    <location>
        <begin position="93"/>
        <end position="123"/>
    </location>
</feature>
<organism evidence="2 3">
    <name type="scientific">Bursaphelenchus okinawaensis</name>
    <dbReference type="NCBI Taxonomy" id="465554"/>
    <lineage>
        <taxon>Eukaryota</taxon>
        <taxon>Metazoa</taxon>
        <taxon>Ecdysozoa</taxon>
        <taxon>Nematoda</taxon>
        <taxon>Chromadorea</taxon>
        <taxon>Rhabditida</taxon>
        <taxon>Tylenchina</taxon>
        <taxon>Tylenchomorpha</taxon>
        <taxon>Aphelenchoidea</taxon>
        <taxon>Aphelenchoididae</taxon>
        <taxon>Bursaphelenchus</taxon>
    </lineage>
</organism>
<dbReference type="Proteomes" id="UP000614601">
    <property type="component" value="Unassembled WGS sequence"/>
</dbReference>
<evidence type="ECO:0000313" key="3">
    <source>
        <dbReference type="Proteomes" id="UP000614601"/>
    </source>
</evidence>
<keyword evidence="3" id="KW-1185">Reference proteome</keyword>
<name>A0A811KNE7_9BILA</name>
<feature type="region of interest" description="Disordered" evidence="1">
    <location>
        <begin position="1"/>
        <end position="134"/>
    </location>
</feature>
<evidence type="ECO:0000256" key="1">
    <source>
        <dbReference type="SAM" id="MobiDB-lite"/>
    </source>
</evidence>
<accession>A0A811KNE7</accession>
<dbReference type="EMBL" id="CAJFDH010000003">
    <property type="protein sequence ID" value="CAD5217705.1"/>
    <property type="molecule type" value="Genomic_DNA"/>
</dbReference>
<feature type="compositionally biased region" description="Basic and acidic residues" evidence="1">
    <location>
        <begin position="31"/>
        <end position="90"/>
    </location>
</feature>
<reference evidence="2" key="1">
    <citation type="submission" date="2020-09" db="EMBL/GenBank/DDBJ databases">
        <authorList>
            <person name="Kikuchi T."/>
        </authorList>
    </citation>
    <scope>NUCLEOTIDE SEQUENCE</scope>
    <source>
        <strain evidence="2">SH1</strain>
    </source>
</reference>
<feature type="compositionally biased region" description="Basic and acidic residues" evidence="1">
    <location>
        <begin position="1"/>
        <end position="22"/>
    </location>
</feature>
<proteinExistence type="predicted"/>
<dbReference type="Proteomes" id="UP000783686">
    <property type="component" value="Unassembled WGS sequence"/>
</dbReference>
<dbReference type="EMBL" id="CAJFCW020000003">
    <property type="protein sequence ID" value="CAG9108311.1"/>
    <property type="molecule type" value="Genomic_DNA"/>
</dbReference>
<comment type="caution">
    <text evidence="2">The sequence shown here is derived from an EMBL/GenBank/DDBJ whole genome shotgun (WGS) entry which is preliminary data.</text>
</comment>
<gene>
    <name evidence="2" type="ORF">BOKJ2_LOCUS7221</name>
</gene>